<dbReference type="SUPFAM" id="SSF75217">
    <property type="entry name" value="alpha/beta knot"/>
    <property type="match status" value="1"/>
</dbReference>
<evidence type="ECO:0000313" key="6">
    <source>
        <dbReference type="RefSeq" id="XP_060667209.1"/>
    </source>
</evidence>
<evidence type="ECO:0000256" key="4">
    <source>
        <dbReference type="ARBA" id="ARBA00022884"/>
    </source>
</evidence>
<dbReference type="PANTHER" id="PTHR12636:SF12">
    <property type="entry name" value="RIBOSOMAL RNA SMALL SUBUNIT METHYLTRANSFERASE NEP1-LIKE"/>
    <property type="match status" value="1"/>
</dbReference>
<proteinExistence type="inferred from homology"/>
<keyword evidence="5" id="KW-1185">Reference proteome</keyword>
<keyword evidence="4" id="KW-0694">RNA-binding</keyword>
<organism evidence="5 6">
    <name type="scientific">Ziziphus jujuba</name>
    <name type="common">Chinese jujube</name>
    <name type="synonym">Ziziphus sativa</name>
    <dbReference type="NCBI Taxonomy" id="326968"/>
    <lineage>
        <taxon>Eukaryota</taxon>
        <taxon>Viridiplantae</taxon>
        <taxon>Streptophyta</taxon>
        <taxon>Embryophyta</taxon>
        <taxon>Tracheophyta</taxon>
        <taxon>Spermatophyta</taxon>
        <taxon>Magnoliopsida</taxon>
        <taxon>eudicotyledons</taxon>
        <taxon>Gunneridae</taxon>
        <taxon>Pentapetalae</taxon>
        <taxon>rosids</taxon>
        <taxon>fabids</taxon>
        <taxon>Rosales</taxon>
        <taxon>Rhamnaceae</taxon>
        <taxon>Paliureae</taxon>
        <taxon>Ziziphus</taxon>
    </lineage>
</organism>
<dbReference type="InterPro" id="IPR029026">
    <property type="entry name" value="tRNA_m1G_MTases_N"/>
</dbReference>
<evidence type="ECO:0000256" key="3">
    <source>
        <dbReference type="ARBA" id="ARBA00022730"/>
    </source>
</evidence>
<keyword evidence="2" id="KW-0690">Ribosome biogenesis</keyword>
<dbReference type="InterPro" id="IPR029028">
    <property type="entry name" value="Alpha/beta_knot_MTases"/>
</dbReference>
<dbReference type="InterPro" id="IPR005304">
    <property type="entry name" value="Rbsml_bgen_MeTrfase_EMG1/NEP1"/>
</dbReference>
<dbReference type="GeneID" id="107427300"/>
<evidence type="ECO:0000256" key="1">
    <source>
        <dbReference type="ARBA" id="ARBA00008115"/>
    </source>
</evidence>
<reference evidence="6" key="1">
    <citation type="submission" date="2025-08" db="UniProtKB">
        <authorList>
            <consortium name="RefSeq"/>
        </authorList>
    </citation>
    <scope>IDENTIFICATION</scope>
    <source>
        <tissue evidence="6">Seedling</tissue>
    </source>
</reference>
<evidence type="ECO:0000256" key="2">
    <source>
        <dbReference type="ARBA" id="ARBA00022517"/>
    </source>
</evidence>
<comment type="similarity">
    <text evidence="1">Belongs to the class IV-like SAM-binding methyltransferase superfamily. RNA methyltransferase NEP1 family.</text>
</comment>
<accession>A0ABM3ZRW4</accession>
<protein>
    <submittedName>
        <fullName evidence="6">Uncharacterized protein LOC107427300</fullName>
    </submittedName>
</protein>
<dbReference type="Pfam" id="PF03587">
    <property type="entry name" value="EMG1"/>
    <property type="match status" value="1"/>
</dbReference>
<keyword evidence="3" id="KW-0699">rRNA-binding</keyword>
<dbReference type="PANTHER" id="PTHR12636">
    <property type="entry name" value="NEP1/MRA1"/>
    <property type="match status" value="1"/>
</dbReference>
<sequence>MDVPARMLGSKRVGLQNPKWTISHADGLGSYILGTKQSLDLDTPIIIVALRKIFDSQLCMAGRIEAVYIKIDEGILVKAEPNVNIPESLEKFCAMMSQLLQKLSIKGKGKGGKLLRVVKNPVTQYLPVNPLKIGLSYSSQNKADLQDYVGAVGAMAHGSFDSDYTDDLIAGCASYKFCSS</sequence>
<dbReference type="Gene3D" id="3.40.1280.10">
    <property type="match status" value="1"/>
</dbReference>
<dbReference type="Proteomes" id="UP001652623">
    <property type="component" value="Chromosome 9"/>
</dbReference>
<name>A0ABM3ZRW4_ZIZJJ</name>
<gene>
    <name evidence="6" type="primary">LOC107427300</name>
</gene>
<dbReference type="RefSeq" id="XP_060667209.1">
    <property type="nucleotide sequence ID" value="XM_060811226.1"/>
</dbReference>
<evidence type="ECO:0000313" key="5">
    <source>
        <dbReference type="Proteomes" id="UP001652623"/>
    </source>
</evidence>